<accession>A0A251P3V0</accession>
<evidence type="ECO:0000256" key="4">
    <source>
        <dbReference type="ARBA" id="ARBA00022741"/>
    </source>
</evidence>
<evidence type="ECO:0000256" key="10">
    <source>
        <dbReference type="ARBA" id="ARBA00066838"/>
    </source>
</evidence>
<keyword evidence="2" id="KW-0808">Transferase</keyword>
<evidence type="ECO:0000256" key="11">
    <source>
        <dbReference type="SAM" id="SignalP"/>
    </source>
</evidence>
<keyword evidence="3" id="KW-0203">Cytokinin biosynthesis</keyword>
<dbReference type="PANTHER" id="PTHR11088:SF74">
    <property type="entry name" value="ADENYLATE ISOPENTENYLTRANSFERASE 5, CHLOROPLASTIC"/>
    <property type="match status" value="1"/>
</dbReference>
<dbReference type="GO" id="GO:0052622">
    <property type="term" value="F:ATP/ADP dimethylallyltransferase activity"/>
    <property type="evidence" value="ECO:0007669"/>
    <property type="project" value="UniProtKB-EC"/>
</dbReference>
<dbReference type="Gene3D" id="3.40.50.300">
    <property type="entry name" value="P-loop containing nucleotide triphosphate hydrolases"/>
    <property type="match status" value="1"/>
</dbReference>
<evidence type="ECO:0000256" key="3">
    <source>
        <dbReference type="ARBA" id="ARBA00022712"/>
    </source>
</evidence>
<dbReference type="GO" id="GO:0005739">
    <property type="term" value="C:mitochondrion"/>
    <property type="evidence" value="ECO:0000318"/>
    <property type="project" value="GO_Central"/>
</dbReference>
<keyword evidence="5" id="KW-0067">ATP-binding</keyword>
<dbReference type="Proteomes" id="UP000006882">
    <property type="component" value="Chromosome G5"/>
</dbReference>
<dbReference type="Pfam" id="PF01715">
    <property type="entry name" value="IPPT"/>
    <property type="match status" value="2"/>
</dbReference>
<dbReference type="Gene3D" id="1.10.287.890">
    <property type="entry name" value="Crystal structure of tRNA isopentenylpyrophosphate transferase (bh2366) domain"/>
    <property type="match status" value="1"/>
</dbReference>
<dbReference type="InterPro" id="IPR027417">
    <property type="entry name" value="P-loop_NTPase"/>
</dbReference>
<keyword evidence="13" id="KW-1185">Reference proteome</keyword>
<name>A0A251P3V0_PRUPE</name>
<dbReference type="InterPro" id="IPR039657">
    <property type="entry name" value="Dimethylallyltransferase"/>
</dbReference>
<evidence type="ECO:0000256" key="5">
    <source>
        <dbReference type="ARBA" id="ARBA00022840"/>
    </source>
</evidence>
<comment type="catalytic activity">
    <reaction evidence="7">
        <text>dimethylallyl diphosphate + ATP = N(6)-(dimethylallyl)adenosine 5'-triphosphate + diphosphate</text>
        <dbReference type="Rhea" id="RHEA:36331"/>
        <dbReference type="ChEBI" id="CHEBI:30616"/>
        <dbReference type="ChEBI" id="CHEBI:33019"/>
        <dbReference type="ChEBI" id="CHEBI:57623"/>
        <dbReference type="ChEBI" id="CHEBI:73532"/>
        <dbReference type="EC" id="2.5.1.112"/>
    </reaction>
</comment>
<keyword evidence="4" id="KW-0547">Nucleotide-binding</keyword>
<evidence type="ECO:0000256" key="8">
    <source>
        <dbReference type="ARBA" id="ARBA00052386"/>
    </source>
</evidence>
<dbReference type="EMBL" id="CM007655">
    <property type="protein sequence ID" value="ONI06213.1"/>
    <property type="molecule type" value="Genomic_DNA"/>
</dbReference>
<evidence type="ECO:0000256" key="2">
    <source>
        <dbReference type="ARBA" id="ARBA00022679"/>
    </source>
</evidence>
<dbReference type="PANTHER" id="PTHR11088">
    <property type="entry name" value="TRNA DIMETHYLALLYLTRANSFERASE"/>
    <property type="match status" value="1"/>
</dbReference>
<comment type="catalytic activity">
    <reaction evidence="8">
        <text>dimethylallyl diphosphate + ADP = N(6)-(dimethylallyl)adenosine 5'-diphosphate + diphosphate</text>
        <dbReference type="Rhea" id="RHEA:36327"/>
        <dbReference type="ChEBI" id="CHEBI:33019"/>
        <dbReference type="ChEBI" id="CHEBI:57623"/>
        <dbReference type="ChEBI" id="CHEBI:73533"/>
        <dbReference type="ChEBI" id="CHEBI:456216"/>
        <dbReference type="EC" id="2.5.1.112"/>
    </reaction>
</comment>
<feature type="chain" id="PRO_5012558227" description="adenylate dimethylallyltransferase (ADP/ATP-dependent)" evidence="11">
    <location>
        <begin position="22"/>
        <end position="313"/>
    </location>
</feature>
<protein>
    <recommendedName>
        <fullName evidence="10">adenylate dimethylallyltransferase (ADP/ATP-dependent)</fullName>
        <ecNumber evidence="10">2.5.1.112</ecNumber>
    </recommendedName>
</protein>
<gene>
    <name evidence="12" type="ORF">PRUPE_5G047700</name>
</gene>
<dbReference type="eggNOG" id="KOG1384">
    <property type="taxonomic scope" value="Eukaryota"/>
</dbReference>
<evidence type="ECO:0000313" key="12">
    <source>
        <dbReference type="EMBL" id="ONI06213.1"/>
    </source>
</evidence>
<dbReference type="AlphaFoldDB" id="A0A251P3V0"/>
<reference evidence="12 13" key="1">
    <citation type="journal article" date="2013" name="Nat. Genet.">
        <title>The high-quality draft genome of peach (Prunus persica) identifies unique patterns of genetic diversity, domestication and genome evolution.</title>
        <authorList>
            <consortium name="International Peach Genome Initiative"/>
            <person name="Verde I."/>
            <person name="Abbott A.G."/>
            <person name="Scalabrin S."/>
            <person name="Jung S."/>
            <person name="Shu S."/>
            <person name="Marroni F."/>
            <person name="Zhebentyayeva T."/>
            <person name="Dettori M.T."/>
            <person name="Grimwood J."/>
            <person name="Cattonaro F."/>
            <person name="Zuccolo A."/>
            <person name="Rossini L."/>
            <person name="Jenkins J."/>
            <person name="Vendramin E."/>
            <person name="Meisel L.A."/>
            <person name="Decroocq V."/>
            <person name="Sosinski B."/>
            <person name="Prochnik S."/>
            <person name="Mitros T."/>
            <person name="Policriti A."/>
            <person name="Cipriani G."/>
            <person name="Dondini L."/>
            <person name="Ficklin S."/>
            <person name="Goodstein D.M."/>
            <person name="Xuan P."/>
            <person name="Del Fabbro C."/>
            <person name="Aramini V."/>
            <person name="Copetti D."/>
            <person name="Gonzalez S."/>
            <person name="Horner D.S."/>
            <person name="Falchi R."/>
            <person name="Lucas S."/>
            <person name="Mica E."/>
            <person name="Maldonado J."/>
            <person name="Lazzari B."/>
            <person name="Bielenberg D."/>
            <person name="Pirona R."/>
            <person name="Miculan M."/>
            <person name="Barakat A."/>
            <person name="Testolin R."/>
            <person name="Stella A."/>
            <person name="Tartarini S."/>
            <person name="Tonutti P."/>
            <person name="Arus P."/>
            <person name="Orellana A."/>
            <person name="Wells C."/>
            <person name="Main D."/>
            <person name="Vizzotto G."/>
            <person name="Silva H."/>
            <person name="Salamini F."/>
            <person name="Schmutz J."/>
            <person name="Morgante M."/>
            <person name="Rokhsar D.S."/>
        </authorList>
    </citation>
    <scope>NUCLEOTIDE SEQUENCE [LARGE SCALE GENOMIC DNA]</scope>
    <source>
        <strain evidence="13">cv. Nemared</strain>
    </source>
</reference>
<dbReference type="STRING" id="3760.A0A251P3V0"/>
<evidence type="ECO:0000256" key="9">
    <source>
        <dbReference type="ARBA" id="ARBA00055191"/>
    </source>
</evidence>
<feature type="signal peptide" evidence="11">
    <location>
        <begin position="1"/>
        <end position="21"/>
    </location>
</feature>
<organism evidence="12 13">
    <name type="scientific">Prunus persica</name>
    <name type="common">Peach</name>
    <name type="synonym">Amygdalus persica</name>
    <dbReference type="NCBI Taxonomy" id="3760"/>
    <lineage>
        <taxon>Eukaryota</taxon>
        <taxon>Viridiplantae</taxon>
        <taxon>Streptophyta</taxon>
        <taxon>Embryophyta</taxon>
        <taxon>Tracheophyta</taxon>
        <taxon>Spermatophyta</taxon>
        <taxon>Magnoliopsida</taxon>
        <taxon>eudicotyledons</taxon>
        <taxon>Gunneridae</taxon>
        <taxon>Pentapetalae</taxon>
        <taxon>rosids</taxon>
        <taxon>fabids</taxon>
        <taxon>Rosales</taxon>
        <taxon>Rosaceae</taxon>
        <taxon>Amygdaloideae</taxon>
        <taxon>Amygdaleae</taxon>
        <taxon>Prunus</taxon>
    </lineage>
</organism>
<comment type="similarity">
    <text evidence="1">Belongs to the IPP transferase family.</text>
</comment>
<keyword evidence="11" id="KW-0732">Signal</keyword>
<dbReference type="FunFam" id="1.10.287.890:FF:000002">
    <property type="entry name" value="Adenylate isopentenyltransferase 5, chloroplastic"/>
    <property type="match status" value="1"/>
</dbReference>
<dbReference type="Gramene" id="ONI06213">
    <property type="protein sequence ID" value="ONI06213"/>
    <property type="gene ID" value="PRUPE_5G047700"/>
</dbReference>
<sequence length="313" mass="34956">MVAPALLGLIRLICMLVNIFGKAGRSLVSAAAMEFVHANGPFHNKTKVIFVLGSTGCGKTKLSIDLATRYNGEIINSDKIQVYKGLDIVTNKATKPEQRGILHHLLGSIQDPEADFTVQDFCLQVPKALDEITKRNRVPIIAGGSNTYIEALVEDPTLRFQDKYDCCFIWLDVSLPVLYNRVSERVDEMVDAGLVDELREMFVPGADYERGIRRAIGAPEMHAYFMAEMDHSADEAGKEFLFKDGIQKTKDNTLKLAESQVQKIERLGTKWDIHRIDVTAVHESRGKKAVVAWENLVLKPSFSIVSEFLEMDG</sequence>
<dbReference type="GO" id="GO:0009824">
    <property type="term" value="F:AMP dimethylallyltransferase activity"/>
    <property type="evidence" value="ECO:0007669"/>
    <property type="project" value="UniProtKB-ARBA"/>
</dbReference>
<dbReference type="GO" id="GO:0005524">
    <property type="term" value="F:ATP binding"/>
    <property type="evidence" value="ECO:0007669"/>
    <property type="project" value="UniProtKB-KW"/>
</dbReference>
<evidence type="ECO:0000256" key="1">
    <source>
        <dbReference type="ARBA" id="ARBA00005842"/>
    </source>
</evidence>
<keyword evidence="6" id="KW-0809">Transit peptide</keyword>
<dbReference type="GO" id="GO:0052381">
    <property type="term" value="F:tRNA dimethylallyltransferase activity"/>
    <property type="evidence" value="ECO:0000318"/>
    <property type="project" value="GO_Central"/>
</dbReference>
<proteinExistence type="inferred from homology"/>
<dbReference type="GO" id="GO:0009691">
    <property type="term" value="P:cytokinin biosynthetic process"/>
    <property type="evidence" value="ECO:0000318"/>
    <property type="project" value="GO_Central"/>
</dbReference>
<evidence type="ECO:0000313" key="13">
    <source>
        <dbReference type="Proteomes" id="UP000006882"/>
    </source>
</evidence>
<evidence type="ECO:0000256" key="6">
    <source>
        <dbReference type="ARBA" id="ARBA00022946"/>
    </source>
</evidence>
<dbReference type="EC" id="2.5.1.112" evidence="10"/>
<comment type="function">
    <text evidence="9">Involved in cytokinin biosynthesis. Catalyzes the transfer of an isopentenyl group from dimethylallyl diphosphate (DMAPP) to ATP and ADP.</text>
</comment>
<dbReference type="GO" id="GO:0006400">
    <property type="term" value="P:tRNA modification"/>
    <property type="evidence" value="ECO:0000318"/>
    <property type="project" value="GO_Central"/>
</dbReference>
<evidence type="ECO:0000256" key="7">
    <source>
        <dbReference type="ARBA" id="ARBA00051744"/>
    </source>
</evidence>
<dbReference type="SUPFAM" id="SSF52540">
    <property type="entry name" value="P-loop containing nucleoside triphosphate hydrolases"/>
    <property type="match status" value="1"/>
</dbReference>